<feature type="transmembrane region" description="Helical" evidence="7">
    <location>
        <begin position="139"/>
        <end position="159"/>
    </location>
</feature>
<keyword evidence="4 7" id="KW-0812">Transmembrane</keyword>
<feature type="transmembrane region" description="Helical" evidence="7">
    <location>
        <begin position="383"/>
        <end position="403"/>
    </location>
</feature>
<comment type="caution">
    <text evidence="9">The sequence shown here is derived from an EMBL/GenBank/DDBJ whole genome shotgun (WGS) entry which is preliminary data.</text>
</comment>
<dbReference type="Pfam" id="PF00083">
    <property type="entry name" value="Sugar_tr"/>
    <property type="match status" value="1"/>
</dbReference>
<dbReference type="PROSITE" id="PS00217">
    <property type="entry name" value="SUGAR_TRANSPORT_2"/>
    <property type="match status" value="1"/>
</dbReference>
<dbReference type="EMBL" id="JJOA01000007">
    <property type="protein sequence ID" value="KEA60097.1"/>
    <property type="molecule type" value="Genomic_DNA"/>
</dbReference>
<feature type="transmembrane region" description="Helical" evidence="7">
    <location>
        <begin position="320"/>
        <end position="337"/>
    </location>
</feature>
<feature type="domain" description="Major facilitator superfamily (MFS) profile" evidence="8">
    <location>
        <begin position="1"/>
        <end position="433"/>
    </location>
</feature>
<name>A0A071MGV9_9BURK</name>
<evidence type="ECO:0000256" key="1">
    <source>
        <dbReference type="ARBA" id="ARBA00004141"/>
    </source>
</evidence>
<protein>
    <submittedName>
        <fullName evidence="9">MFS transporter</fullName>
    </submittedName>
</protein>
<proteinExistence type="inferred from homology"/>
<feature type="transmembrane region" description="Helical" evidence="7">
    <location>
        <begin position="294"/>
        <end position="313"/>
    </location>
</feature>
<evidence type="ECO:0000256" key="2">
    <source>
        <dbReference type="ARBA" id="ARBA00010992"/>
    </source>
</evidence>
<feature type="transmembrane region" description="Helical" evidence="7">
    <location>
        <begin position="45"/>
        <end position="69"/>
    </location>
</feature>
<evidence type="ECO:0000256" key="4">
    <source>
        <dbReference type="ARBA" id="ARBA00022692"/>
    </source>
</evidence>
<dbReference type="InterPro" id="IPR005828">
    <property type="entry name" value="MFS_sugar_transport-like"/>
</dbReference>
<dbReference type="GO" id="GO:0016020">
    <property type="term" value="C:membrane"/>
    <property type="evidence" value="ECO:0007669"/>
    <property type="project" value="UniProtKB-SubCell"/>
</dbReference>
<dbReference type="InterPro" id="IPR036259">
    <property type="entry name" value="MFS_trans_sf"/>
</dbReference>
<dbReference type="PANTHER" id="PTHR23511">
    <property type="entry name" value="SYNAPTIC VESICLE GLYCOPROTEIN 2"/>
    <property type="match status" value="1"/>
</dbReference>
<dbReference type="PROSITE" id="PS50850">
    <property type="entry name" value="MFS"/>
    <property type="match status" value="1"/>
</dbReference>
<evidence type="ECO:0000256" key="5">
    <source>
        <dbReference type="ARBA" id="ARBA00022989"/>
    </source>
</evidence>
<dbReference type="SUPFAM" id="SSF103473">
    <property type="entry name" value="MFS general substrate transporter"/>
    <property type="match status" value="1"/>
</dbReference>
<dbReference type="InterPro" id="IPR020846">
    <property type="entry name" value="MFS_dom"/>
</dbReference>
<feature type="transmembrane region" description="Helical" evidence="7">
    <location>
        <begin position="261"/>
        <end position="282"/>
    </location>
</feature>
<dbReference type="CDD" id="cd17316">
    <property type="entry name" value="MFS_SV2_like"/>
    <property type="match status" value="1"/>
</dbReference>
<feature type="transmembrane region" description="Helical" evidence="7">
    <location>
        <begin position="171"/>
        <end position="189"/>
    </location>
</feature>
<feature type="transmembrane region" description="Helical" evidence="7">
    <location>
        <begin position="106"/>
        <end position="127"/>
    </location>
</feature>
<keyword evidence="3" id="KW-0813">Transport</keyword>
<evidence type="ECO:0000313" key="9">
    <source>
        <dbReference type="EMBL" id="KEA60097.1"/>
    </source>
</evidence>
<dbReference type="Gene3D" id="1.20.1250.20">
    <property type="entry name" value="MFS general substrate transporter like domains"/>
    <property type="match status" value="1"/>
</dbReference>
<feature type="transmembrane region" description="Helical" evidence="7">
    <location>
        <begin position="343"/>
        <end position="363"/>
    </location>
</feature>
<dbReference type="InterPro" id="IPR005829">
    <property type="entry name" value="Sugar_transporter_CS"/>
</dbReference>
<dbReference type="AlphaFoldDB" id="A0A071MGV9"/>
<gene>
    <name evidence="9" type="ORF">DT99_08395</name>
</gene>
<evidence type="ECO:0000256" key="3">
    <source>
        <dbReference type="ARBA" id="ARBA00022448"/>
    </source>
</evidence>
<organism evidence="9">
    <name type="scientific">Burkholderia cenocepacia</name>
    <dbReference type="NCBI Taxonomy" id="95486"/>
    <lineage>
        <taxon>Bacteria</taxon>
        <taxon>Pseudomonadati</taxon>
        <taxon>Pseudomonadota</taxon>
        <taxon>Betaproteobacteria</taxon>
        <taxon>Burkholderiales</taxon>
        <taxon>Burkholderiaceae</taxon>
        <taxon>Burkholderia</taxon>
        <taxon>Burkholderia cepacia complex</taxon>
    </lineage>
</organism>
<keyword evidence="6 7" id="KW-0472">Membrane</keyword>
<evidence type="ECO:0000256" key="6">
    <source>
        <dbReference type="ARBA" id="ARBA00023136"/>
    </source>
</evidence>
<feature type="transmembrane region" description="Helical" evidence="7">
    <location>
        <begin position="409"/>
        <end position="427"/>
    </location>
</feature>
<keyword evidence="5 7" id="KW-1133">Transmembrane helix</keyword>
<comment type="similarity">
    <text evidence="2">Belongs to the major facilitator superfamily. Sugar transporter (TC 2.A.1.1) family.</text>
</comment>
<sequence length="467" mass="51024">MVLLLSLGGFFEYYDIFFMGYVAPGMVESGMFTPASLGIFAKLKPIAVAGFGTFVFATFMGLWISTFVFGSIADRFGRRKVFTFSLIWYTVCSVIMAFQTSGASLVSWRFLAGIGIGMELVTIDSYISEIVPSRDRGKAFALNMFISFLAMPLVAYLAYALKGTHPLGLDYWRFLVLLSAVGAVAVWFIRRGLPESPRWLIQHRRVEEADRIVTAIENKVVADTRRPLAEAIERAAEVSGKASWSEIFKPPLLGRTITMSVFNIAPVIGFYGFAAWVPTLLIHRGIHVSSSLQYAFFIAIANPIGPLLGMTIADRVERKVQIAGGLTVMGMIIGLFSVVSTPWLLITLGVCFTLAANIMAYAFHGYQAELFPTRVRARAIGFVYSWSRVAAAFTGLLMGIVLANYGVRGVAILISSFMIVGVIVILLNPSTNNKALEQISNDEAPAHGDVPVSAHCTIGKTSATQKR</sequence>
<comment type="subcellular location">
    <subcellularLocation>
        <location evidence="1">Membrane</location>
        <topology evidence="1">Multi-pass membrane protein</topology>
    </subcellularLocation>
</comment>
<dbReference type="GO" id="GO:0022857">
    <property type="term" value="F:transmembrane transporter activity"/>
    <property type="evidence" value="ECO:0007669"/>
    <property type="project" value="InterPro"/>
</dbReference>
<evidence type="ECO:0000256" key="7">
    <source>
        <dbReference type="SAM" id="Phobius"/>
    </source>
</evidence>
<accession>A0A071MGV9</accession>
<evidence type="ECO:0000259" key="8">
    <source>
        <dbReference type="PROSITE" id="PS50850"/>
    </source>
</evidence>
<feature type="transmembrane region" description="Helical" evidence="7">
    <location>
        <begin position="81"/>
        <end position="100"/>
    </location>
</feature>
<reference evidence="9" key="1">
    <citation type="submission" date="2014-04" db="EMBL/GenBank/DDBJ databases">
        <title>In planta biocontrol of soil-borne Fusarium wilt of banana through a plant endophytic bacterium, Burkholderia cenocepacia 869T2.</title>
        <authorList>
            <person name="Ho Y.-N."/>
            <person name="Chiang H.-M."/>
            <person name="Chao C.-P."/>
            <person name="Su C.-C."/>
            <person name="Hsu H.-F."/>
            <person name="Guo C.-T."/>
            <person name="Hsieh J.-L."/>
            <person name="Huang C.-C."/>
        </authorList>
    </citation>
    <scope>NUCLEOTIDE SEQUENCE [LARGE SCALE GENOMIC DNA]</scope>
    <source>
        <strain evidence="9">869T2</strain>
    </source>
</reference>
<dbReference type="PANTHER" id="PTHR23511:SF34">
    <property type="entry name" value="SYNAPTIC VESICLE GLYCOPROTEIN 2"/>
    <property type="match status" value="1"/>
</dbReference>